<proteinExistence type="predicted"/>
<gene>
    <name evidence="3" type="ORF">BQ4739_LOCUS11324</name>
</gene>
<evidence type="ECO:0000256" key="2">
    <source>
        <dbReference type="SAM" id="MobiDB-lite"/>
    </source>
</evidence>
<dbReference type="GO" id="GO:0005930">
    <property type="term" value="C:axoneme"/>
    <property type="evidence" value="ECO:0007669"/>
    <property type="project" value="UniProtKB-SubCell"/>
</dbReference>
<sequence>MDSSRGSSPAALTVPKDSISSSSSTAAGDRSQPHAAAVAGCDGILDYRLLKPLLRHRSISQDQQAVATLLQTSKQLQAVAVQQLLPGQLPVVLHARKLQQVTGFAAWLQKHSSWLQELAVHAAGPWMNSKITCWHPAAAAALAAAMQQAAAGGRLQLQSFRLEGCTALPSMLRQLPAAQLTRLHVELAQLEIGVVAPAQLQSMAPELLPQLQQLHLQVDALDDAQQLVQLATWLQQHGDIVSSLKIQGTGSSGPDWAAAWSALASAFQAADATAATVAAAASAAVPSSSKRWQLQSLCAAEGDAKAAAALAQLLQHLPAHSLTQLECCLVSAGQRATAHELSRLTALRSLDPMMHSGGGRHLSLRLLAPLSALMQLTTLKLGGPVTRVQLQHMQLPQLQQLQAVVNKPWKKAEGAAAAWMKLPLTELSWRSDGIPAALVQLVGAMHGLTRLKLQAHSDWAWDQVTPAQLAAMLQPLTGLQELTLRLISGFKRREASAGGVPGYDVAAVTALLQAIGGLTELGQVSVVLRMQLSEQEMETLHTVMPRLLPDWIAQRCRLHVDVFKIDPGLY</sequence>
<evidence type="ECO:0000313" key="4">
    <source>
        <dbReference type="Proteomes" id="UP000256970"/>
    </source>
</evidence>
<dbReference type="EMBL" id="FNXT01001035">
    <property type="protein sequence ID" value="SZX71187.1"/>
    <property type="molecule type" value="Genomic_DNA"/>
</dbReference>
<evidence type="ECO:0000313" key="3">
    <source>
        <dbReference type="EMBL" id="SZX71187.1"/>
    </source>
</evidence>
<dbReference type="InterPro" id="IPR032675">
    <property type="entry name" value="LRR_dom_sf"/>
</dbReference>
<dbReference type="AlphaFoldDB" id="A0A383W0I8"/>
<protein>
    <submittedName>
        <fullName evidence="3">Uncharacterized protein</fullName>
    </submittedName>
</protein>
<dbReference type="SUPFAM" id="SSF52047">
    <property type="entry name" value="RNI-like"/>
    <property type="match status" value="1"/>
</dbReference>
<dbReference type="Gene3D" id="3.80.10.10">
    <property type="entry name" value="Ribonuclease Inhibitor"/>
    <property type="match status" value="1"/>
</dbReference>
<accession>A0A383W0I8</accession>
<comment type="subcellular location">
    <subcellularLocation>
        <location evidence="1">Cytoplasm</location>
        <location evidence="1">Cytoskeleton</location>
        <location evidence="1">Cilium axoneme</location>
    </subcellularLocation>
</comment>
<evidence type="ECO:0000256" key="1">
    <source>
        <dbReference type="ARBA" id="ARBA00004430"/>
    </source>
</evidence>
<dbReference type="Proteomes" id="UP000256970">
    <property type="component" value="Unassembled WGS sequence"/>
</dbReference>
<organism evidence="3 4">
    <name type="scientific">Tetradesmus obliquus</name>
    <name type="common">Green alga</name>
    <name type="synonym">Acutodesmus obliquus</name>
    <dbReference type="NCBI Taxonomy" id="3088"/>
    <lineage>
        <taxon>Eukaryota</taxon>
        <taxon>Viridiplantae</taxon>
        <taxon>Chlorophyta</taxon>
        <taxon>core chlorophytes</taxon>
        <taxon>Chlorophyceae</taxon>
        <taxon>CS clade</taxon>
        <taxon>Sphaeropleales</taxon>
        <taxon>Scenedesmaceae</taxon>
        <taxon>Tetradesmus</taxon>
    </lineage>
</organism>
<name>A0A383W0I8_TETOB</name>
<reference evidence="3 4" key="1">
    <citation type="submission" date="2016-10" db="EMBL/GenBank/DDBJ databases">
        <authorList>
            <person name="Cai Z."/>
        </authorList>
    </citation>
    <scope>NUCLEOTIDE SEQUENCE [LARGE SCALE GENOMIC DNA]</scope>
</reference>
<feature type="region of interest" description="Disordered" evidence="2">
    <location>
        <begin position="1"/>
        <end position="33"/>
    </location>
</feature>
<keyword evidence="4" id="KW-1185">Reference proteome</keyword>